<evidence type="ECO:0000313" key="2">
    <source>
        <dbReference type="EMBL" id="CAK0791590.1"/>
    </source>
</evidence>
<reference evidence="2" key="1">
    <citation type="submission" date="2023-10" db="EMBL/GenBank/DDBJ databases">
        <authorList>
            <person name="Chen Y."/>
            <person name="Shah S."/>
            <person name="Dougan E. K."/>
            <person name="Thang M."/>
            <person name="Chan C."/>
        </authorList>
    </citation>
    <scope>NUCLEOTIDE SEQUENCE [LARGE SCALE GENOMIC DNA]</scope>
</reference>
<gene>
    <name evidence="2" type="ORF">PCOR1329_LOCUS2440</name>
</gene>
<feature type="non-terminal residue" evidence="2">
    <location>
        <position position="1"/>
    </location>
</feature>
<name>A0ABN9PJ09_9DINO</name>
<evidence type="ECO:0000256" key="1">
    <source>
        <dbReference type="SAM" id="MobiDB-lite"/>
    </source>
</evidence>
<accession>A0ABN9PJ09</accession>
<dbReference type="Proteomes" id="UP001189429">
    <property type="component" value="Unassembled WGS sequence"/>
</dbReference>
<feature type="region of interest" description="Disordered" evidence="1">
    <location>
        <begin position="50"/>
        <end position="153"/>
    </location>
</feature>
<keyword evidence="3" id="KW-1185">Reference proteome</keyword>
<protein>
    <submittedName>
        <fullName evidence="2">Uncharacterized protein</fullName>
    </submittedName>
</protein>
<proteinExistence type="predicted"/>
<evidence type="ECO:0000313" key="3">
    <source>
        <dbReference type="Proteomes" id="UP001189429"/>
    </source>
</evidence>
<dbReference type="EMBL" id="CAUYUJ010000615">
    <property type="protein sequence ID" value="CAK0791590.1"/>
    <property type="molecule type" value="Genomic_DNA"/>
</dbReference>
<comment type="caution">
    <text evidence="2">The sequence shown here is derived from an EMBL/GenBank/DDBJ whole genome shotgun (WGS) entry which is preliminary data.</text>
</comment>
<organism evidence="2 3">
    <name type="scientific">Prorocentrum cordatum</name>
    <dbReference type="NCBI Taxonomy" id="2364126"/>
    <lineage>
        <taxon>Eukaryota</taxon>
        <taxon>Sar</taxon>
        <taxon>Alveolata</taxon>
        <taxon>Dinophyceae</taxon>
        <taxon>Prorocentrales</taxon>
        <taxon>Prorocentraceae</taxon>
        <taxon>Prorocentrum</taxon>
    </lineage>
</organism>
<sequence length="153" mass="16873">PTDGGGDGKQAHQEQCSCVFAPLARRHPHRPNFGRARRWRAECCGDDRRAARRCSGGADHPAVAAASIDRLDSRTPSPPPMRWRRHGDSCPMYTPGSPRSTSRSRRQEGESRKMRPGGSADSGLQVAARSPRCLGVRRQVRRPREPPSTPCRA</sequence>